<dbReference type="InterPro" id="IPR001034">
    <property type="entry name" value="DeoR_HTH"/>
</dbReference>
<dbReference type="InterPro" id="IPR037171">
    <property type="entry name" value="NagB/RpiA_transferase-like"/>
</dbReference>
<keyword evidence="7" id="KW-1185">Reference proteome</keyword>
<dbReference type="Pfam" id="PF00455">
    <property type="entry name" value="DeoRC"/>
    <property type="match status" value="1"/>
</dbReference>
<dbReference type="InterPro" id="IPR014036">
    <property type="entry name" value="DeoR-like_C"/>
</dbReference>
<dbReference type="SUPFAM" id="SSF100950">
    <property type="entry name" value="NagB/RpiA/CoA transferase-like"/>
    <property type="match status" value="1"/>
</dbReference>
<keyword evidence="2" id="KW-0805">Transcription regulation</keyword>
<dbReference type="RefSeq" id="WP_138748775.1">
    <property type="nucleotide sequence ID" value="NZ_VCLB01000006.1"/>
</dbReference>
<keyword evidence="3" id="KW-0238">DNA-binding</keyword>
<dbReference type="PROSITE" id="PS51000">
    <property type="entry name" value="HTH_DEOR_2"/>
    <property type="match status" value="1"/>
</dbReference>
<evidence type="ECO:0000313" key="6">
    <source>
        <dbReference type="EMBL" id="TNB47614.1"/>
    </source>
</evidence>
<dbReference type="InterPro" id="IPR036390">
    <property type="entry name" value="WH_DNA-bd_sf"/>
</dbReference>
<reference evidence="6 7" key="1">
    <citation type="submission" date="2019-05" db="EMBL/GenBank/DDBJ databases">
        <authorList>
            <person name="Lee S.D."/>
        </authorList>
    </citation>
    <scope>NUCLEOTIDE SEQUENCE [LARGE SCALE GENOMIC DNA]</scope>
    <source>
        <strain evidence="6 7">GH2-6</strain>
    </source>
</reference>
<gene>
    <name evidence="6" type="ORF">FF124_12230</name>
</gene>
<dbReference type="Pfam" id="PF08220">
    <property type="entry name" value="HTH_DeoR"/>
    <property type="match status" value="1"/>
</dbReference>
<keyword evidence="4" id="KW-0804">Transcription</keyword>
<dbReference type="SUPFAM" id="SSF46785">
    <property type="entry name" value="Winged helix' DNA-binding domain"/>
    <property type="match status" value="1"/>
</dbReference>
<organism evidence="6 7">
    <name type="scientific">Martelella lutilitoris</name>
    <dbReference type="NCBI Taxonomy" id="2583532"/>
    <lineage>
        <taxon>Bacteria</taxon>
        <taxon>Pseudomonadati</taxon>
        <taxon>Pseudomonadota</taxon>
        <taxon>Alphaproteobacteria</taxon>
        <taxon>Hyphomicrobiales</taxon>
        <taxon>Aurantimonadaceae</taxon>
        <taxon>Martelella</taxon>
    </lineage>
</organism>
<reference evidence="6 7" key="2">
    <citation type="submission" date="2019-06" db="EMBL/GenBank/DDBJ databases">
        <title>Martelella lutilitoris sp. nov., isolated from a tidal mudflat.</title>
        <authorList>
            <person name="Kim Y.-J."/>
        </authorList>
    </citation>
    <scope>NUCLEOTIDE SEQUENCE [LARGE SCALE GENOMIC DNA]</scope>
    <source>
        <strain evidence="6 7">GH2-6</strain>
    </source>
</reference>
<protein>
    <submittedName>
        <fullName evidence="6">DeoR/GlpR transcriptional regulator</fullName>
    </submittedName>
</protein>
<evidence type="ECO:0000256" key="2">
    <source>
        <dbReference type="ARBA" id="ARBA00023015"/>
    </source>
</evidence>
<dbReference type="PROSITE" id="PS00894">
    <property type="entry name" value="HTH_DEOR_1"/>
    <property type="match status" value="1"/>
</dbReference>
<dbReference type="OrthoDB" id="9814815at2"/>
<feature type="domain" description="HTH deoR-type" evidence="5">
    <location>
        <begin position="3"/>
        <end position="58"/>
    </location>
</feature>
<dbReference type="PANTHER" id="PTHR30363:SF4">
    <property type="entry name" value="GLYCEROL-3-PHOSPHATE REGULON REPRESSOR"/>
    <property type="match status" value="1"/>
</dbReference>
<dbReference type="InterPro" id="IPR050313">
    <property type="entry name" value="Carb_Metab_HTH_regulators"/>
</dbReference>
<evidence type="ECO:0000256" key="3">
    <source>
        <dbReference type="ARBA" id="ARBA00023125"/>
    </source>
</evidence>
<accession>A0A5C4JR36</accession>
<evidence type="ECO:0000256" key="4">
    <source>
        <dbReference type="ARBA" id="ARBA00023163"/>
    </source>
</evidence>
<dbReference type="AlphaFoldDB" id="A0A5C4JR36"/>
<evidence type="ECO:0000313" key="7">
    <source>
        <dbReference type="Proteomes" id="UP000307874"/>
    </source>
</evidence>
<dbReference type="InterPro" id="IPR018356">
    <property type="entry name" value="Tscrpt_reg_HTH_DeoR_CS"/>
</dbReference>
<dbReference type="GO" id="GO:0003700">
    <property type="term" value="F:DNA-binding transcription factor activity"/>
    <property type="evidence" value="ECO:0007669"/>
    <property type="project" value="InterPro"/>
</dbReference>
<dbReference type="Proteomes" id="UP000307874">
    <property type="component" value="Unassembled WGS sequence"/>
</dbReference>
<dbReference type="SMART" id="SM01134">
    <property type="entry name" value="DeoRC"/>
    <property type="match status" value="1"/>
</dbReference>
<sequence length="257" mass="27980">MNISDRQTKILALVETHGAMTIETLAEEFGVSPQTIRRDVNMLCRADQLRRSHGGVERMSAGVNLSYDSRRLSHPEAKRRIGQLVARMIPSRASVMFSIGTTPEMVAAAMVDHDDLTVVTNNLNVAMALSPNSSNRIFIPGGMIRLPDRDLIGQEVETMFSGYRADFGIYGVAGVEPDGALVDFDQQEAAAREAIRMSCRTSILVADRSKFSRPAPAKRGRLGDADLLVLDGPPTPEMAALIEAEGVELLFPEADLV</sequence>
<comment type="caution">
    <text evidence="6">The sequence shown here is derived from an EMBL/GenBank/DDBJ whole genome shotgun (WGS) entry which is preliminary data.</text>
</comment>
<dbReference type="EMBL" id="VCLB01000006">
    <property type="protein sequence ID" value="TNB47614.1"/>
    <property type="molecule type" value="Genomic_DNA"/>
</dbReference>
<dbReference type="InterPro" id="IPR036388">
    <property type="entry name" value="WH-like_DNA-bd_sf"/>
</dbReference>
<dbReference type="PRINTS" id="PR00037">
    <property type="entry name" value="HTHLACR"/>
</dbReference>
<name>A0A5C4JR36_9HYPH</name>
<evidence type="ECO:0000259" key="5">
    <source>
        <dbReference type="PROSITE" id="PS51000"/>
    </source>
</evidence>
<dbReference type="PANTHER" id="PTHR30363">
    <property type="entry name" value="HTH-TYPE TRANSCRIPTIONAL REGULATOR SRLR-RELATED"/>
    <property type="match status" value="1"/>
</dbReference>
<dbReference type="GO" id="GO:0003677">
    <property type="term" value="F:DNA binding"/>
    <property type="evidence" value="ECO:0007669"/>
    <property type="project" value="UniProtKB-KW"/>
</dbReference>
<proteinExistence type="predicted"/>
<dbReference type="Gene3D" id="3.30.750.70">
    <property type="entry name" value="4-hydroxybutyrate coenzyme like domains"/>
    <property type="match status" value="1"/>
</dbReference>
<evidence type="ECO:0000256" key="1">
    <source>
        <dbReference type="ARBA" id="ARBA00022491"/>
    </source>
</evidence>
<keyword evidence="1" id="KW-0678">Repressor</keyword>
<dbReference type="Gene3D" id="1.10.10.10">
    <property type="entry name" value="Winged helix-like DNA-binding domain superfamily/Winged helix DNA-binding domain"/>
    <property type="match status" value="1"/>
</dbReference>
<dbReference type="SMART" id="SM00420">
    <property type="entry name" value="HTH_DEOR"/>
    <property type="match status" value="1"/>
</dbReference>